<sequence>MSKPRRPRPKISLWARFKIFLRHWHSPLELRNSCSRLSSSHTNGFFALLRLLIPYPSWHFSIPGPFSPREVIEDKEKETGIINSQFNGLCNLQAIPLWRMRDTPLRSVYRIYEAHLADRYALIGKETEYFFFRPGWRLRDIPDPKDTDPIRYAVIACIVEELQESLNWKLSLGLRRNRQHILRERDEDPYPEFTPEELPDWTKNVSAIDKELLKQSVPSRMLSTEGQLVLEEKGLSRIFSQRNILTNTGWFYTV</sequence>
<accession>A0AAD6MZ04</accession>
<comment type="caution">
    <text evidence="1">The sequence shown here is derived from an EMBL/GenBank/DDBJ whole genome shotgun (WGS) entry which is preliminary data.</text>
</comment>
<dbReference type="AlphaFoldDB" id="A0AAD6MZ04"/>
<evidence type="ECO:0000313" key="2">
    <source>
        <dbReference type="Proteomes" id="UP001215712"/>
    </source>
</evidence>
<proteinExistence type="predicted"/>
<keyword evidence="2" id="KW-1185">Reference proteome</keyword>
<dbReference type="EMBL" id="JAQJAN010000003">
    <property type="protein sequence ID" value="KAJ5733902.1"/>
    <property type="molecule type" value="Genomic_DNA"/>
</dbReference>
<organism evidence="1 2">
    <name type="scientific">Penicillium malachiteum</name>
    <dbReference type="NCBI Taxonomy" id="1324776"/>
    <lineage>
        <taxon>Eukaryota</taxon>
        <taxon>Fungi</taxon>
        <taxon>Dikarya</taxon>
        <taxon>Ascomycota</taxon>
        <taxon>Pezizomycotina</taxon>
        <taxon>Eurotiomycetes</taxon>
        <taxon>Eurotiomycetidae</taxon>
        <taxon>Eurotiales</taxon>
        <taxon>Aspergillaceae</taxon>
        <taxon>Penicillium</taxon>
    </lineage>
</organism>
<gene>
    <name evidence="1" type="ORF">N7493_002688</name>
</gene>
<reference evidence="1" key="1">
    <citation type="journal article" date="2023" name="IMA Fungus">
        <title>Comparative genomic study of the Penicillium genus elucidates a diverse pangenome and 15 lateral gene transfer events.</title>
        <authorList>
            <person name="Petersen C."/>
            <person name="Sorensen T."/>
            <person name="Nielsen M.R."/>
            <person name="Sondergaard T.E."/>
            <person name="Sorensen J.L."/>
            <person name="Fitzpatrick D.A."/>
            <person name="Frisvad J.C."/>
            <person name="Nielsen K.L."/>
        </authorList>
    </citation>
    <scope>NUCLEOTIDE SEQUENCE</scope>
    <source>
        <strain evidence="1">IBT 17514</strain>
    </source>
</reference>
<evidence type="ECO:0000313" key="1">
    <source>
        <dbReference type="EMBL" id="KAJ5733902.1"/>
    </source>
</evidence>
<dbReference type="Proteomes" id="UP001215712">
    <property type="component" value="Unassembled WGS sequence"/>
</dbReference>
<reference evidence="1" key="2">
    <citation type="submission" date="2023-01" db="EMBL/GenBank/DDBJ databases">
        <authorList>
            <person name="Petersen C."/>
        </authorList>
    </citation>
    <scope>NUCLEOTIDE SEQUENCE</scope>
    <source>
        <strain evidence="1">IBT 17514</strain>
    </source>
</reference>
<protein>
    <submittedName>
        <fullName evidence="1">Uncharacterized protein</fullName>
    </submittedName>
</protein>
<name>A0AAD6MZ04_9EURO</name>